<name>A0A1B6NUS4_9ZZZZ</name>
<evidence type="ECO:0000313" key="1">
    <source>
        <dbReference type="EMBL" id="KTF07113.1"/>
    </source>
</evidence>
<proteinExistence type="predicted"/>
<organism evidence="1">
    <name type="scientific">marine sediment metagenome</name>
    <dbReference type="NCBI Taxonomy" id="412755"/>
    <lineage>
        <taxon>unclassified sequences</taxon>
        <taxon>metagenomes</taxon>
        <taxon>ecological metagenomes</taxon>
    </lineage>
</organism>
<comment type="caution">
    <text evidence="1">The sequence shown here is derived from an EMBL/GenBank/DDBJ whole genome shotgun (WGS) entry which is preliminary data.</text>
</comment>
<reference evidence="1" key="1">
    <citation type="submission" date="2013-11" db="EMBL/GenBank/DDBJ databases">
        <title>Microbial diversity, functional groups and degradation webs in Northern and Southern Mediterranean and Red Sea marine crude oil polluted sites.</title>
        <authorList>
            <person name="Daffonchio D."/>
            <person name="Mapelli F."/>
            <person name="Ferrer M."/>
            <person name="Richter M."/>
            <person name="Cherif A."/>
            <person name="Malkawi H.I."/>
            <person name="Yakimov M.M."/>
            <person name="Abdel-Fattah Y.R."/>
            <person name="Blaghen M."/>
            <person name="Golyshin P.N."/>
            <person name="Kalogerakis N."/>
            <person name="Boon N."/>
            <person name="Magagnini M."/>
            <person name="Fava F."/>
        </authorList>
    </citation>
    <scope>NUCLEOTIDE SEQUENCE</scope>
</reference>
<protein>
    <submittedName>
        <fullName evidence="1">Uncharacterized protein</fullName>
    </submittedName>
</protein>
<dbReference type="EMBL" id="AYSL01000746">
    <property type="protein sequence ID" value="KTF07113.1"/>
    <property type="molecule type" value="Genomic_DNA"/>
</dbReference>
<gene>
    <name evidence="1" type="ORF">MGSAQ_001391</name>
</gene>
<sequence>KAGIATPCLDGENPNGPVFEQIAKFVYDLLS</sequence>
<dbReference type="AlphaFoldDB" id="A0A1B6NUS4"/>
<accession>A0A1B6NUS4</accession>
<feature type="non-terminal residue" evidence="1">
    <location>
        <position position="1"/>
    </location>
</feature>